<protein>
    <recommendedName>
        <fullName evidence="3">F-box domain-containing protein</fullName>
    </recommendedName>
</protein>
<evidence type="ECO:0000313" key="2">
    <source>
        <dbReference type="Proteomes" id="UP000001996"/>
    </source>
</evidence>
<gene>
    <name evidence="1" type="ORF">LELG_01751</name>
</gene>
<dbReference type="KEGG" id="lel:PVL30_001727"/>
<dbReference type="HOGENOM" id="CLU_042679_1_0_1"/>
<dbReference type="Gene3D" id="3.80.10.10">
    <property type="entry name" value="Ribonuclease Inhibitor"/>
    <property type="match status" value="1"/>
</dbReference>
<dbReference type="EMBL" id="CH981525">
    <property type="protein sequence ID" value="EDK43573.1"/>
    <property type="molecule type" value="Genomic_DNA"/>
</dbReference>
<accession>A5DWL5</accession>
<dbReference type="Proteomes" id="UP000001996">
    <property type="component" value="Unassembled WGS sequence"/>
</dbReference>
<dbReference type="GeneID" id="5234201"/>
<dbReference type="OMA" id="AINCWAS"/>
<reference evidence="1 2" key="1">
    <citation type="journal article" date="2009" name="Nature">
        <title>Evolution of pathogenicity and sexual reproduction in eight Candida genomes.</title>
        <authorList>
            <person name="Butler G."/>
            <person name="Rasmussen M.D."/>
            <person name="Lin M.F."/>
            <person name="Santos M.A."/>
            <person name="Sakthikumar S."/>
            <person name="Munro C.A."/>
            <person name="Rheinbay E."/>
            <person name="Grabherr M."/>
            <person name="Forche A."/>
            <person name="Reedy J.L."/>
            <person name="Agrafioti I."/>
            <person name="Arnaud M.B."/>
            <person name="Bates S."/>
            <person name="Brown A.J."/>
            <person name="Brunke S."/>
            <person name="Costanzo M.C."/>
            <person name="Fitzpatrick D.A."/>
            <person name="de Groot P.W."/>
            <person name="Harris D."/>
            <person name="Hoyer L.L."/>
            <person name="Hube B."/>
            <person name="Klis F.M."/>
            <person name="Kodira C."/>
            <person name="Lennard N."/>
            <person name="Logue M.E."/>
            <person name="Martin R."/>
            <person name="Neiman A.M."/>
            <person name="Nikolaou E."/>
            <person name="Quail M.A."/>
            <person name="Quinn J."/>
            <person name="Santos M.C."/>
            <person name="Schmitzberger F.F."/>
            <person name="Sherlock G."/>
            <person name="Shah P."/>
            <person name="Silverstein K.A."/>
            <person name="Skrzypek M.S."/>
            <person name="Soll D."/>
            <person name="Staggs R."/>
            <person name="Stansfield I."/>
            <person name="Stumpf M.P."/>
            <person name="Sudbery P.E."/>
            <person name="Srikantha T."/>
            <person name="Zeng Q."/>
            <person name="Berman J."/>
            <person name="Berriman M."/>
            <person name="Heitman J."/>
            <person name="Gow N.A."/>
            <person name="Lorenz M.C."/>
            <person name="Birren B.W."/>
            <person name="Kellis M."/>
            <person name="Cuomo C.A."/>
        </authorList>
    </citation>
    <scope>NUCLEOTIDE SEQUENCE [LARGE SCALE GENOMIC DNA]</scope>
    <source>
        <strain evidence="2">ATCC 11503 / BCRC 21390 / CBS 2605 / JCM 1781 / NBRC 1676 / NRRL YB-4239</strain>
    </source>
</reference>
<dbReference type="InterPro" id="IPR032675">
    <property type="entry name" value="LRR_dom_sf"/>
</dbReference>
<dbReference type="AlphaFoldDB" id="A5DWL5"/>
<proteinExistence type="predicted"/>
<evidence type="ECO:0008006" key="3">
    <source>
        <dbReference type="Google" id="ProtNLM"/>
    </source>
</evidence>
<name>A5DWL5_LODEL</name>
<keyword evidence="2" id="KW-1185">Reference proteome</keyword>
<dbReference type="eggNOG" id="ENOG502QSAP">
    <property type="taxonomic scope" value="Eukaryota"/>
</dbReference>
<dbReference type="STRING" id="379508.A5DWL5"/>
<dbReference type="OrthoDB" id="2125396at2759"/>
<dbReference type="SUPFAM" id="SSF52047">
    <property type="entry name" value="RNI-like"/>
    <property type="match status" value="1"/>
</dbReference>
<evidence type="ECO:0000313" key="1">
    <source>
        <dbReference type="EMBL" id="EDK43573.1"/>
    </source>
</evidence>
<dbReference type="FunCoup" id="A5DWL5">
    <property type="interactions" value="39"/>
</dbReference>
<dbReference type="InParanoid" id="A5DWL5"/>
<sequence length="444" mass="50194">MANKSRPKKVRAPYRSYKAKKEEKLVASVGIETQENTHIIHDHLKNNEFKLGVQQRPFHNSTKSEIVVDESINNAEALALAPTLAQNQAQDQDQNQAYLPLPIELFAYILEIVNANGDLDPSLMRVCKDFYKIVRPMIYRHPRLKATSFANFVETLSSNKSLGDYIHSLDLSFVQSSKNAFVARLLKQTRKNLEDFVAPQTSFGLGPLIAVKNCLNLKTLDLRLVSETLNLTELFHSMSNLNQLTHLSFPRSSVDIDNYNNIKWPPKLTFLRLSGGINDEFLSHSNLPELITSLEFAHCPLITDIGIRQVLCKMGQKLRNFKVQYPMPSLKGNSLDDVFVLCPKLRVLEVCVDYLSSTFFDEHNLRHVNYERPLRTLYINSSGLLGTLNRLGPADLAMALEDGRLPYVKNIQCTAKLSWDPKSDAVISIADELDERGGGLYIGY</sequence>
<organism evidence="1 2">
    <name type="scientific">Lodderomyces elongisporus (strain ATCC 11503 / CBS 2605 / JCM 1781 / NBRC 1676 / NRRL YB-4239)</name>
    <name type="common">Yeast</name>
    <name type="synonym">Saccharomyces elongisporus</name>
    <dbReference type="NCBI Taxonomy" id="379508"/>
    <lineage>
        <taxon>Eukaryota</taxon>
        <taxon>Fungi</taxon>
        <taxon>Dikarya</taxon>
        <taxon>Ascomycota</taxon>
        <taxon>Saccharomycotina</taxon>
        <taxon>Pichiomycetes</taxon>
        <taxon>Debaryomycetaceae</taxon>
        <taxon>Candida/Lodderomyces clade</taxon>
        <taxon>Lodderomyces</taxon>
    </lineage>
</organism>
<dbReference type="VEuPathDB" id="FungiDB:LELG_01751"/>